<dbReference type="InterPro" id="IPR043519">
    <property type="entry name" value="NT_sf"/>
</dbReference>
<dbReference type="OrthoDB" id="40412at2157"/>
<reference evidence="4 5" key="1">
    <citation type="submission" date="2015-12" db="EMBL/GenBank/DDBJ databases">
        <title>A stable core within a dynamic pangenome in Sulfolobus acidocaldarius.</title>
        <authorList>
            <person name="Anderson R."/>
            <person name="Kouris A."/>
            <person name="Seward C."/>
            <person name="Campbell K."/>
            <person name="Whitaker R."/>
        </authorList>
    </citation>
    <scope>NUCLEOTIDE SEQUENCE [LARGE SCALE GENOMIC DNA]</scope>
    <source>
        <strain evidence="2 5">GG12-C01-09</strain>
        <strain evidence="3 4">NG05B_CO5_07</strain>
    </source>
</reference>
<dbReference type="Proteomes" id="UP000060043">
    <property type="component" value="Chromosome"/>
</dbReference>
<dbReference type="Pfam" id="PF01909">
    <property type="entry name" value="NTP_transf_2"/>
    <property type="match status" value="1"/>
</dbReference>
<evidence type="ECO:0000313" key="5">
    <source>
        <dbReference type="Proteomes" id="UP000065473"/>
    </source>
</evidence>
<proteinExistence type="predicted"/>
<dbReference type="GO" id="GO:0016779">
    <property type="term" value="F:nucleotidyltransferase activity"/>
    <property type="evidence" value="ECO:0007669"/>
    <property type="project" value="InterPro"/>
</dbReference>
<dbReference type="SUPFAM" id="SSF81301">
    <property type="entry name" value="Nucleotidyltransferase"/>
    <property type="match status" value="1"/>
</dbReference>
<dbReference type="InterPro" id="IPR002934">
    <property type="entry name" value="Polymerase_NTP_transf_dom"/>
</dbReference>
<dbReference type="CDD" id="cd05403">
    <property type="entry name" value="NT_KNTase_like"/>
    <property type="match status" value="1"/>
</dbReference>
<dbReference type="PANTHER" id="PTHR37030:SF3">
    <property type="entry name" value="POLYMERASE NUCLEOTIDYL TRANSFERASE DOMAIN-CONTAINING PROTEIN"/>
    <property type="match status" value="1"/>
</dbReference>
<accession>A0A0U2X2I2</accession>
<dbReference type="EMBL" id="CP013695">
    <property type="protein sequence ID" value="ALU32658.1"/>
    <property type="molecule type" value="Genomic_DNA"/>
</dbReference>
<evidence type="ECO:0000259" key="1">
    <source>
        <dbReference type="Pfam" id="PF01909"/>
    </source>
</evidence>
<dbReference type="GeneID" id="14552494"/>
<dbReference type="OMA" id="YHPFEFH"/>
<name>A0A0U2X2I2_9CREN</name>
<dbReference type="EMBL" id="CP013694">
    <property type="protein sequence ID" value="ALU29916.1"/>
    <property type="molecule type" value="Genomic_DNA"/>
</dbReference>
<dbReference type="Gene3D" id="3.30.460.10">
    <property type="entry name" value="Beta Polymerase, domain 2"/>
    <property type="match status" value="1"/>
</dbReference>
<gene>
    <name evidence="2" type="ORF">ATY89_08175</name>
    <name evidence="3" type="ORF">ATZ20_11195</name>
</gene>
<evidence type="ECO:0000313" key="4">
    <source>
        <dbReference type="Proteomes" id="UP000060043"/>
    </source>
</evidence>
<evidence type="ECO:0000313" key="3">
    <source>
        <dbReference type="EMBL" id="ALU32658.1"/>
    </source>
</evidence>
<feature type="domain" description="Polymerase nucleotidyl transferase" evidence="1">
    <location>
        <begin position="24"/>
        <end position="71"/>
    </location>
</feature>
<protein>
    <submittedName>
        <fullName evidence="3">DNA polymerase</fullName>
    </submittedName>
</protein>
<dbReference type="Proteomes" id="UP000065473">
    <property type="component" value="Chromosome"/>
</dbReference>
<organism evidence="3 4">
    <name type="scientific">Sulfolobus acidocaldarius</name>
    <dbReference type="NCBI Taxonomy" id="2285"/>
    <lineage>
        <taxon>Archaea</taxon>
        <taxon>Thermoproteota</taxon>
        <taxon>Thermoprotei</taxon>
        <taxon>Sulfolobales</taxon>
        <taxon>Sulfolobaceae</taxon>
        <taxon>Sulfolobus</taxon>
    </lineage>
</organism>
<sequence>MSSWVKHRFEHLRRWREYAEIMAKATKDLCSNCKVYVFGGVAEGRVTVLSDIDILVVSEGKLTDTEIKEIWINIMKRAMDVYSLPFDAPVELHVVDKERAVRYFTMAKKLIEIV</sequence>
<dbReference type="PANTHER" id="PTHR37030">
    <property type="entry name" value="NUCLEOTIDYLTRANSFERASE"/>
    <property type="match status" value="1"/>
</dbReference>
<dbReference type="RefSeq" id="WP_011278782.1">
    <property type="nucleotide sequence ID" value="NZ_BHWZ01000006.1"/>
</dbReference>
<evidence type="ECO:0000313" key="2">
    <source>
        <dbReference type="EMBL" id="ALU29916.1"/>
    </source>
</evidence>
<dbReference type="AlphaFoldDB" id="A0A0U2X2I2"/>